<dbReference type="Pfam" id="PF01872">
    <property type="entry name" value="RibD_C"/>
    <property type="match status" value="1"/>
</dbReference>
<dbReference type="AlphaFoldDB" id="A0A7Y9T9H0"/>
<evidence type="ECO:0000313" key="3">
    <source>
        <dbReference type="Proteomes" id="UP000534186"/>
    </source>
</evidence>
<accession>A0A7Y9T9H0</accession>
<dbReference type="GO" id="GO:0008703">
    <property type="term" value="F:5-amino-6-(5-phosphoribosylamino)uracil reductase activity"/>
    <property type="evidence" value="ECO:0007669"/>
    <property type="project" value="InterPro"/>
</dbReference>
<dbReference type="SUPFAM" id="SSF53597">
    <property type="entry name" value="Dihydrofolate reductase-like"/>
    <property type="match status" value="1"/>
</dbReference>
<sequence length="185" mass="20046">MASAIVLPIMRLVKLSVACSLDGFIEGPDGGIDWIRGGADYGMGAFLASLDTTLIGRRTFEFARRSGNKFFPSMTNYVFSTSLPAGAMDEVEIVGEDAVEFVSGLKKRRTGKDLWLFGGHELIASMLRSRLVDEILLTVHPVLLGGGLPLFGSLAERQELKLVEAKPLKNGVVMLSYRAIVRAGQ</sequence>
<dbReference type="InterPro" id="IPR024072">
    <property type="entry name" value="DHFR-like_dom_sf"/>
</dbReference>
<dbReference type="PANTHER" id="PTHR38011">
    <property type="entry name" value="DIHYDROFOLATE REDUCTASE FAMILY PROTEIN (AFU_ORTHOLOGUE AFUA_8G06820)"/>
    <property type="match status" value="1"/>
</dbReference>
<reference evidence="2 3" key="1">
    <citation type="submission" date="2020-07" db="EMBL/GenBank/DDBJ databases">
        <title>Genomic Encyclopedia of Type Strains, Phase IV (KMG-V): Genome sequencing to study the core and pangenomes of soil and plant-associated prokaryotes.</title>
        <authorList>
            <person name="Whitman W."/>
        </authorList>
    </citation>
    <scope>NUCLEOTIDE SEQUENCE [LARGE SCALE GENOMIC DNA]</scope>
    <source>
        <strain evidence="2 3">M8UP30</strain>
    </source>
</reference>
<comment type="caution">
    <text evidence="2">The sequence shown here is derived from an EMBL/GenBank/DDBJ whole genome shotgun (WGS) entry which is preliminary data.</text>
</comment>
<dbReference type="EMBL" id="JACCCV010000001">
    <property type="protein sequence ID" value="NYF51360.1"/>
    <property type="molecule type" value="Genomic_DNA"/>
</dbReference>
<name>A0A7Y9T9H0_9BACT</name>
<dbReference type="Proteomes" id="UP000534186">
    <property type="component" value="Unassembled WGS sequence"/>
</dbReference>
<evidence type="ECO:0000259" key="1">
    <source>
        <dbReference type="Pfam" id="PF01872"/>
    </source>
</evidence>
<dbReference type="GO" id="GO:0009231">
    <property type="term" value="P:riboflavin biosynthetic process"/>
    <property type="evidence" value="ECO:0007669"/>
    <property type="project" value="InterPro"/>
</dbReference>
<evidence type="ECO:0000313" key="2">
    <source>
        <dbReference type="EMBL" id="NYF51360.1"/>
    </source>
</evidence>
<dbReference type="Gene3D" id="3.40.430.10">
    <property type="entry name" value="Dihydrofolate Reductase, subunit A"/>
    <property type="match status" value="1"/>
</dbReference>
<proteinExistence type="predicted"/>
<organism evidence="2 3">
    <name type="scientific">Tunturiibacter lichenicola</name>
    <dbReference type="NCBI Taxonomy" id="2051959"/>
    <lineage>
        <taxon>Bacteria</taxon>
        <taxon>Pseudomonadati</taxon>
        <taxon>Acidobacteriota</taxon>
        <taxon>Terriglobia</taxon>
        <taxon>Terriglobales</taxon>
        <taxon>Acidobacteriaceae</taxon>
        <taxon>Tunturiibacter</taxon>
    </lineage>
</organism>
<dbReference type="PANTHER" id="PTHR38011:SF11">
    <property type="entry name" value="2,5-DIAMINO-6-RIBOSYLAMINO-4(3H)-PYRIMIDINONE 5'-PHOSPHATE REDUCTASE"/>
    <property type="match status" value="1"/>
</dbReference>
<dbReference type="InterPro" id="IPR050765">
    <property type="entry name" value="Riboflavin_Biosynth_HTPR"/>
</dbReference>
<feature type="domain" description="Bacterial bifunctional deaminase-reductase C-terminal" evidence="1">
    <location>
        <begin position="13"/>
        <end position="173"/>
    </location>
</feature>
<gene>
    <name evidence="2" type="ORF">HDF12_001725</name>
</gene>
<dbReference type="InterPro" id="IPR002734">
    <property type="entry name" value="RibDG_C"/>
</dbReference>
<protein>
    <submittedName>
        <fullName evidence="2">Dihydrofolate reductase</fullName>
    </submittedName>
</protein>